<keyword evidence="2" id="KW-1185">Reference proteome</keyword>
<comment type="caution">
    <text evidence="1">The sequence shown here is derived from an EMBL/GenBank/DDBJ whole genome shotgun (WGS) entry which is preliminary data.</text>
</comment>
<dbReference type="Pfam" id="PF20384">
    <property type="entry name" value="DUF6679"/>
    <property type="match status" value="1"/>
</dbReference>
<dbReference type="EMBL" id="JADEXG010000059">
    <property type="protein sequence ID" value="MBE9079530.1"/>
    <property type="molecule type" value="Genomic_DNA"/>
</dbReference>
<organism evidence="1 2">
    <name type="scientific">Vasconcelosia minhoensis LEGE 07310</name>
    <dbReference type="NCBI Taxonomy" id="915328"/>
    <lineage>
        <taxon>Bacteria</taxon>
        <taxon>Bacillati</taxon>
        <taxon>Cyanobacteriota</taxon>
        <taxon>Cyanophyceae</taxon>
        <taxon>Nodosilineales</taxon>
        <taxon>Cymatolegaceae</taxon>
        <taxon>Vasconcelosia</taxon>
        <taxon>Vasconcelosia minhoensis</taxon>
    </lineage>
</organism>
<sequence>MEDKLKELVGQPCVWLYIKSSNGWFKNVEILDVSAQTVTFRYESESETDRKLWEKTTRISNVAEIEIRLVSIPKANQQLTDIRVQLSKLLNQDSASDFENPAA</sequence>
<protein>
    <submittedName>
        <fullName evidence="1">Uncharacterized protein</fullName>
    </submittedName>
</protein>
<dbReference type="InterPro" id="IPR046501">
    <property type="entry name" value="DUF6679"/>
</dbReference>
<reference evidence="1" key="1">
    <citation type="submission" date="2020-10" db="EMBL/GenBank/DDBJ databases">
        <authorList>
            <person name="Castelo-Branco R."/>
            <person name="Eusebio N."/>
            <person name="Adriana R."/>
            <person name="Vieira A."/>
            <person name="Brugerolle De Fraissinette N."/>
            <person name="Rezende De Castro R."/>
            <person name="Schneider M.P."/>
            <person name="Vasconcelos V."/>
            <person name="Leao P.N."/>
        </authorList>
    </citation>
    <scope>NUCLEOTIDE SEQUENCE</scope>
    <source>
        <strain evidence="1">LEGE 07310</strain>
    </source>
</reference>
<accession>A0A8J7ASI3</accession>
<name>A0A8J7ASI3_9CYAN</name>
<dbReference type="Proteomes" id="UP000636505">
    <property type="component" value="Unassembled WGS sequence"/>
</dbReference>
<evidence type="ECO:0000313" key="2">
    <source>
        <dbReference type="Proteomes" id="UP000636505"/>
    </source>
</evidence>
<dbReference type="RefSeq" id="WP_193910589.1">
    <property type="nucleotide sequence ID" value="NZ_JADEXG010000059.1"/>
</dbReference>
<evidence type="ECO:0000313" key="1">
    <source>
        <dbReference type="EMBL" id="MBE9079530.1"/>
    </source>
</evidence>
<proteinExistence type="predicted"/>
<gene>
    <name evidence="1" type="ORF">IQ241_19890</name>
</gene>
<dbReference type="AlphaFoldDB" id="A0A8J7ASI3"/>